<gene>
    <name evidence="3" type="primary">orf478</name>
</gene>
<geneLocation type="chloroplast" evidence="3"/>
<feature type="compositionally biased region" description="Polar residues" evidence="1">
    <location>
        <begin position="409"/>
        <end position="427"/>
    </location>
</feature>
<keyword evidence="2" id="KW-0812">Transmembrane</keyword>
<accession>C7BEJ8</accession>
<dbReference type="EMBL" id="FJ968739">
    <property type="protein sequence ID" value="ACQ90822.1"/>
    <property type="molecule type" value="Genomic_DNA"/>
</dbReference>
<dbReference type="AlphaFoldDB" id="C7BEJ8"/>
<evidence type="ECO:0000256" key="1">
    <source>
        <dbReference type="SAM" id="MobiDB-lite"/>
    </source>
</evidence>
<evidence type="ECO:0000256" key="2">
    <source>
        <dbReference type="SAM" id="Phobius"/>
    </source>
</evidence>
<evidence type="ECO:0000313" key="3">
    <source>
        <dbReference type="EMBL" id="ACQ90822.1"/>
    </source>
</evidence>
<reference evidence="3" key="1">
    <citation type="journal article" date="2009" name="Mol. Biol. Evol.">
        <title>The chloroplast genomes of the green algae Pedinomonas minor, Parachlorella kessleri, and Oocystis solitaria reveal a shared ancestry between the Pedinomonadales and Chlorellales.</title>
        <authorList>
            <person name="Turmel M."/>
            <person name="Otis C."/>
            <person name="Lemieux C."/>
        </authorList>
    </citation>
    <scope>NUCLEOTIDE SEQUENCE</scope>
</reference>
<keyword evidence="2" id="KW-0472">Membrane</keyword>
<keyword evidence="2" id="KW-1133">Transmembrane helix</keyword>
<protein>
    <submittedName>
        <fullName evidence="3">Uncharacterized protein orf478</fullName>
    </submittedName>
</protein>
<sequence length="478" mass="54605">MEKEGFSFVPQVGKKRSGRKLFHSVAEAREWLEKDELNRIGVKIPKGFVCFDFDSPNHLFIISRLFRILKVFNSAGFFYDPTPNGFHLWFRICDCGLGKLKLDGYKPGLKFAKHKVLLRVGIEAEVFGQGSVVTTYNPRSLDKQLPISFEYIPNILMPFRLLKVFKGNLSRKDLATEAPQEFAGGPFFRVIRGQRHLVLLSWSQKSKVNIGLLNYIWCGFNKSSLLGEAESYGLQDWLLTTKDFPVDALSSLAPAKTELSIKASWNLMFKTDVSFSEVKVRELFVSGNGQFNLYNLRKAFEFIKLPLEKQAEGLKLRKTGVVNEEREIGVFYGLLEPRENLQSDRDLLQEVTEGKRKNTMEAIKKGQSDSVTEESLDSQLEKFLQEQISQNDQVERGDGDFLQEVTEGKSLNPTESTKNGQSDSVTEISRESQQENRNSLEKTGLAWVDFLLIIILLYSLKVHLHKKNQALWKLQQDL</sequence>
<organism evidence="3">
    <name type="scientific">Neglectella solitaria</name>
    <name type="common">Green alga</name>
    <name type="synonym">Oocystis solitaria</name>
    <dbReference type="NCBI Taxonomy" id="120749"/>
    <lineage>
        <taxon>Eukaryota</taxon>
        <taxon>Viridiplantae</taxon>
        <taxon>Chlorophyta</taxon>
        <taxon>core chlorophytes</taxon>
        <taxon>Trebouxiophyceae</taxon>
        <taxon>Chlorellales</taxon>
        <taxon>Oocystaceae</taxon>
        <taxon>Eremosphaeroideae</taxon>
        <taxon>Neglectella</taxon>
    </lineage>
</organism>
<keyword evidence="3" id="KW-0934">Plastid</keyword>
<feature type="transmembrane region" description="Helical" evidence="2">
    <location>
        <begin position="444"/>
        <end position="464"/>
    </location>
</feature>
<name>C7BEJ8_NEGSO</name>
<keyword evidence="3" id="KW-0150">Chloroplast</keyword>
<proteinExistence type="predicted"/>
<feature type="region of interest" description="Disordered" evidence="1">
    <location>
        <begin position="406"/>
        <end position="436"/>
    </location>
</feature>